<evidence type="ECO:0000256" key="2">
    <source>
        <dbReference type="ARBA" id="ARBA00023125"/>
    </source>
</evidence>
<protein>
    <submittedName>
        <fullName evidence="6">TetR/AcrR family transcriptional regulator</fullName>
    </submittedName>
</protein>
<evidence type="ECO:0000256" key="4">
    <source>
        <dbReference type="PROSITE-ProRule" id="PRU00335"/>
    </source>
</evidence>
<accession>A0ABU7S0F8</accession>
<organism evidence="6 7">
    <name type="scientific">Plantactinospora sonchi</name>
    <dbReference type="NCBI Taxonomy" id="1544735"/>
    <lineage>
        <taxon>Bacteria</taxon>
        <taxon>Bacillati</taxon>
        <taxon>Actinomycetota</taxon>
        <taxon>Actinomycetes</taxon>
        <taxon>Micromonosporales</taxon>
        <taxon>Micromonosporaceae</taxon>
        <taxon>Plantactinospora</taxon>
    </lineage>
</organism>
<dbReference type="Gene3D" id="1.10.357.10">
    <property type="entry name" value="Tetracycline Repressor, domain 2"/>
    <property type="match status" value="1"/>
</dbReference>
<dbReference type="InterPro" id="IPR001647">
    <property type="entry name" value="HTH_TetR"/>
</dbReference>
<keyword evidence="1" id="KW-0805">Transcription regulation</keyword>
<keyword evidence="3" id="KW-0804">Transcription</keyword>
<gene>
    <name evidence="6" type="ORF">V1633_27450</name>
</gene>
<evidence type="ECO:0000259" key="5">
    <source>
        <dbReference type="PROSITE" id="PS50977"/>
    </source>
</evidence>
<dbReference type="PANTHER" id="PTHR30055:SF234">
    <property type="entry name" value="HTH-TYPE TRANSCRIPTIONAL REGULATOR BETI"/>
    <property type="match status" value="1"/>
</dbReference>
<dbReference type="RefSeq" id="WP_331217157.1">
    <property type="nucleotide sequence ID" value="NZ_JAZGQK010000026.1"/>
</dbReference>
<comment type="caution">
    <text evidence="6">The sequence shown here is derived from an EMBL/GenBank/DDBJ whole genome shotgun (WGS) entry which is preliminary data.</text>
</comment>
<keyword evidence="7" id="KW-1185">Reference proteome</keyword>
<feature type="domain" description="HTH tetR-type" evidence="5">
    <location>
        <begin position="13"/>
        <end position="71"/>
    </location>
</feature>
<dbReference type="InterPro" id="IPR009057">
    <property type="entry name" value="Homeodomain-like_sf"/>
</dbReference>
<dbReference type="SUPFAM" id="SSF46689">
    <property type="entry name" value="Homeodomain-like"/>
    <property type="match status" value="1"/>
</dbReference>
<reference evidence="6 7" key="1">
    <citation type="submission" date="2024-01" db="EMBL/GenBank/DDBJ databases">
        <title>Genome insights into Plantactinospora sonchi sp. nov.</title>
        <authorList>
            <person name="Wang L."/>
        </authorList>
    </citation>
    <scope>NUCLEOTIDE SEQUENCE [LARGE SCALE GENOMIC DNA]</scope>
    <source>
        <strain evidence="6 7">NEAU-QY2</strain>
    </source>
</reference>
<dbReference type="InterPro" id="IPR036271">
    <property type="entry name" value="Tet_transcr_reg_TetR-rel_C_sf"/>
</dbReference>
<sequence length="197" mass="20990">MTSSARTPRADARRNRTGILDAAVRLLDAQPEASVDAIAVAAGVTRQTVYAHFPSREHLMTAVVDRITDEAVAAMDAADPDSGPAADALIRVLQAGAQTAGRYPGLVQQISSLPVSPQLDQDRHAPVADRINRVVRRGQQSGEFDSNLPSDWLASVIIRIGHAAGEEVDAGRMTSAQATDALRTVLLRVLAPDRAER</sequence>
<evidence type="ECO:0000256" key="1">
    <source>
        <dbReference type="ARBA" id="ARBA00023015"/>
    </source>
</evidence>
<dbReference type="EMBL" id="JAZGQK010000026">
    <property type="protein sequence ID" value="MEE6262226.1"/>
    <property type="molecule type" value="Genomic_DNA"/>
</dbReference>
<dbReference type="Proteomes" id="UP001332243">
    <property type="component" value="Unassembled WGS sequence"/>
</dbReference>
<dbReference type="InterPro" id="IPR050109">
    <property type="entry name" value="HTH-type_TetR-like_transc_reg"/>
</dbReference>
<dbReference type="PANTHER" id="PTHR30055">
    <property type="entry name" value="HTH-TYPE TRANSCRIPTIONAL REGULATOR RUTR"/>
    <property type="match status" value="1"/>
</dbReference>
<name>A0ABU7S0F8_9ACTN</name>
<evidence type="ECO:0000313" key="7">
    <source>
        <dbReference type="Proteomes" id="UP001332243"/>
    </source>
</evidence>
<proteinExistence type="predicted"/>
<feature type="DNA-binding region" description="H-T-H motif" evidence="4">
    <location>
        <begin position="34"/>
        <end position="53"/>
    </location>
</feature>
<dbReference type="PROSITE" id="PS50977">
    <property type="entry name" value="HTH_TETR_2"/>
    <property type="match status" value="1"/>
</dbReference>
<evidence type="ECO:0000313" key="6">
    <source>
        <dbReference type="EMBL" id="MEE6262226.1"/>
    </source>
</evidence>
<dbReference type="Pfam" id="PF00440">
    <property type="entry name" value="TetR_N"/>
    <property type="match status" value="1"/>
</dbReference>
<dbReference type="SUPFAM" id="SSF48498">
    <property type="entry name" value="Tetracyclin repressor-like, C-terminal domain"/>
    <property type="match status" value="1"/>
</dbReference>
<evidence type="ECO:0000256" key="3">
    <source>
        <dbReference type="ARBA" id="ARBA00023163"/>
    </source>
</evidence>
<keyword evidence="2 4" id="KW-0238">DNA-binding</keyword>